<dbReference type="Pfam" id="PF11827">
    <property type="entry name" value="DUF3347"/>
    <property type="match status" value="1"/>
</dbReference>
<dbReference type="EMBL" id="SDHZ01000001">
    <property type="protein sequence ID" value="RXK86169.1"/>
    <property type="molecule type" value="Genomic_DNA"/>
</dbReference>
<reference evidence="2 3" key="1">
    <citation type="submission" date="2019-01" db="EMBL/GenBank/DDBJ databases">
        <title>Filimonas sp. strain TTM-71.</title>
        <authorList>
            <person name="Chen W.-M."/>
        </authorList>
    </citation>
    <scope>NUCLEOTIDE SEQUENCE [LARGE SCALE GENOMIC DNA]</scope>
    <source>
        <strain evidence="2 3">TTM-71</strain>
    </source>
</reference>
<dbReference type="InterPro" id="IPR021782">
    <property type="entry name" value="DUF3347"/>
</dbReference>
<dbReference type="AlphaFoldDB" id="A0A4Q1DCB0"/>
<name>A0A4Q1DCB0_9BACT</name>
<evidence type="ECO:0000313" key="2">
    <source>
        <dbReference type="EMBL" id="RXK86169.1"/>
    </source>
</evidence>
<protein>
    <submittedName>
        <fullName evidence="2">DUF3347 domain-containing protein</fullName>
    </submittedName>
</protein>
<organism evidence="2 3">
    <name type="scientific">Filimonas effusa</name>
    <dbReference type="NCBI Taxonomy" id="2508721"/>
    <lineage>
        <taxon>Bacteria</taxon>
        <taxon>Pseudomonadati</taxon>
        <taxon>Bacteroidota</taxon>
        <taxon>Chitinophagia</taxon>
        <taxon>Chitinophagales</taxon>
        <taxon>Chitinophagaceae</taxon>
        <taxon>Filimonas</taxon>
    </lineage>
</organism>
<keyword evidence="3" id="KW-1185">Reference proteome</keyword>
<dbReference type="Proteomes" id="UP000290545">
    <property type="component" value="Unassembled WGS sequence"/>
</dbReference>
<dbReference type="RefSeq" id="WP_129001919.1">
    <property type="nucleotide sequence ID" value="NZ_SDHZ01000001.1"/>
</dbReference>
<accession>A0A4Q1DCB0</accession>
<evidence type="ECO:0000313" key="3">
    <source>
        <dbReference type="Proteomes" id="UP000290545"/>
    </source>
</evidence>
<evidence type="ECO:0000259" key="1">
    <source>
        <dbReference type="Pfam" id="PF11827"/>
    </source>
</evidence>
<gene>
    <name evidence="2" type="ORF">ESB13_04985</name>
</gene>
<sequence length="203" mass="22346">MKKLVLIIVVVAVAVVAYFSYTKKSDKPEAPKQEALAISKNSAAFNTAFNDLLAKYYTLKNAFVEWDTAQASAAANALAASVSKVPLNELKADSAIILTARSFSEGINAEAQAIAGEKTIEGKRRSFNILSDNLYNLARTVKYDQAVVYHQHCPMAFNDEEEAFWLSDKNVVENPYLGKKHPKYKAGMLECGDVPDSIDFRGK</sequence>
<dbReference type="OrthoDB" id="5513217at2"/>
<feature type="domain" description="DUF3347" evidence="1">
    <location>
        <begin position="53"/>
        <end position="142"/>
    </location>
</feature>
<proteinExistence type="predicted"/>
<comment type="caution">
    <text evidence="2">The sequence shown here is derived from an EMBL/GenBank/DDBJ whole genome shotgun (WGS) entry which is preliminary data.</text>
</comment>